<organism evidence="2 3">
    <name type="scientific">Corynespora cassiicola Philippines</name>
    <dbReference type="NCBI Taxonomy" id="1448308"/>
    <lineage>
        <taxon>Eukaryota</taxon>
        <taxon>Fungi</taxon>
        <taxon>Dikarya</taxon>
        <taxon>Ascomycota</taxon>
        <taxon>Pezizomycotina</taxon>
        <taxon>Dothideomycetes</taxon>
        <taxon>Pleosporomycetidae</taxon>
        <taxon>Pleosporales</taxon>
        <taxon>Corynesporascaceae</taxon>
        <taxon>Corynespora</taxon>
    </lineage>
</organism>
<accession>A0A2T2PCT0</accession>
<evidence type="ECO:0000313" key="2">
    <source>
        <dbReference type="EMBL" id="PSN75178.1"/>
    </source>
</evidence>
<keyword evidence="3" id="KW-1185">Reference proteome</keyword>
<dbReference type="Proteomes" id="UP000240883">
    <property type="component" value="Unassembled WGS sequence"/>
</dbReference>
<protein>
    <submittedName>
        <fullName evidence="2">Uncharacterized protein</fullName>
    </submittedName>
</protein>
<dbReference type="EMBL" id="KZ678128">
    <property type="protein sequence ID" value="PSN75178.1"/>
    <property type="molecule type" value="Genomic_DNA"/>
</dbReference>
<evidence type="ECO:0000256" key="1">
    <source>
        <dbReference type="SAM" id="Phobius"/>
    </source>
</evidence>
<proteinExistence type="predicted"/>
<evidence type="ECO:0000313" key="3">
    <source>
        <dbReference type="Proteomes" id="UP000240883"/>
    </source>
</evidence>
<keyword evidence="1" id="KW-1133">Transmembrane helix</keyword>
<dbReference type="AlphaFoldDB" id="A0A2T2PCT0"/>
<feature type="transmembrane region" description="Helical" evidence="1">
    <location>
        <begin position="20"/>
        <end position="39"/>
    </location>
</feature>
<name>A0A2T2PCT0_CORCC</name>
<keyword evidence="1" id="KW-0812">Transmembrane</keyword>
<sequence length="234" mass="25870">MVSTEFNSSFNLSLDIETWALVFLLINILASRVIGLWAFKPIQRHYSRLLKRAVGKFEGLMEGKVTDLQLLVESKDADINRLIKAIFDGLKTFVERRVDILKALLTAQLAVLATRVAAAEALMTETNAHATATEERVAAAKERAAEQRRLLFEKIQGWGTLNHQLNTSHGARMSTLAGDDLEGAHGSFMHAVGEALKELQTQVAALQQASARQVPAVGQYPARGYHQGQQGFYR</sequence>
<reference evidence="2 3" key="1">
    <citation type="journal article" date="2018" name="Front. Microbiol.">
        <title>Genome-Wide Analysis of Corynespora cassiicola Leaf Fall Disease Putative Effectors.</title>
        <authorList>
            <person name="Lopez D."/>
            <person name="Ribeiro S."/>
            <person name="Label P."/>
            <person name="Fumanal B."/>
            <person name="Venisse J.S."/>
            <person name="Kohler A."/>
            <person name="de Oliveira R.R."/>
            <person name="Labutti K."/>
            <person name="Lipzen A."/>
            <person name="Lail K."/>
            <person name="Bauer D."/>
            <person name="Ohm R.A."/>
            <person name="Barry K.W."/>
            <person name="Spatafora J."/>
            <person name="Grigoriev I.V."/>
            <person name="Martin F.M."/>
            <person name="Pujade-Renaud V."/>
        </authorList>
    </citation>
    <scope>NUCLEOTIDE SEQUENCE [LARGE SCALE GENOMIC DNA]</scope>
    <source>
        <strain evidence="2 3">Philippines</strain>
    </source>
</reference>
<keyword evidence="1" id="KW-0472">Membrane</keyword>
<gene>
    <name evidence="2" type="ORF">BS50DRAFT_628394</name>
</gene>